<sequence length="49" mass="5577">MPQFPPCFPCNLLSISWTDCFLFSLSSLKQFLCFCCNMPAKSFAGLLMF</sequence>
<evidence type="ECO:0000313" key="1">
    <source>
        <dbReference type="EMBL" id="EJX01172.1"/>
    </source>
</evidence>
<accession>J9G1T8</accession>
<dbReference type="AlphaFoldDB" id="J9G1T8"/>
<comment type="caution">
    <text evidence="1">The sequence shown here is derived from an EMBL/GenBank/DDBJ whole genome shotgun (WGS) entry which is preliminary data.</text>
</comment>
<reference evidence="1" key="1">
    <citation type="journal article" date="2012" name="PLoS ONE">
        <title>Gene sets for utilization of primary and secondary nutrition supplies in the distal gut of endangered iberian lynx.</title>
        <authorList>
            <person name="Alcaide M."/>
            <person name="Messina E."/>
            <person name="Richter M."/>
            <person name="Bargiela R."/>
            <person name="Peplies J."/>
            <person name="Huws S.A."/>
            <person name="Newbold C.J."/>
            <person name="Golyshin P.N."/>
            <person name="Simon M.A."/>
            <person name="Lopez G."/>
            <person name="Yakimov M.M."/>
            <person name="Ferrer M."/>
        </authorList>
    </citation>
    <scope>NUCLEOTIDE SEQUENCE</scope>
</reference>
<protein>
    <submittedName>
        <fullName evidence="1">Uncharacterized protein</fullName>
    </submittedName>
</protein>
<proteinExistence type="predicted"/>
<gene>
    <name evidence="1" type="ORF">EVA_10721</name>
</gene>
<name>J9G1T8_9ZZZZ</name>
<dbReference type="EMBL" id="AMCI01003070">
    <property type="protein sequence ID" value="EJX01172.1"/>
    <property type="molecule type" value="Genomic_DNA"/>
</dbReference>
<organism evidence="1">
    <name type="scientific">gut metagenome</name>
    <dbReference type="NCBI Taxonomy" id="749906"/>
    <lineage>
        <taxon>unclassified sequences</taxon>
        <taxon>metagenomes</taxon>
        <taxon>organismal metagenomes</taxon>
    </lineage>
</organism>